<comment type="caution">
    <text evidence="9">The sequence shown here is derived from an EMBL/GenBank/DDBJ whole genome shotgun (WGS) entry which is preliminary data.</text>
</comment>
<dbReference type="InterPro" id="IPR051689">
    <property type="entry name" value="Sterol_desaturase/TMEM195"/>
</dbReference>
<organism evidence="9 10">
    <name type="scientific">Citrobacter gillenii</name>
    <dbReference type="NCBI Taxonomy" id="67828"/>
    <lineage>
        <taxon>Bacteria</taxon>
        <taxon>Pseudomonadati</taxon>
        <taxon>Pseudomonadota</taxon>
        <taxon>Gammaproteobacteria</taxon>
        <taxon>Enterobacterales</taxon>
        <taxon>Enterobacteriaceae</taxon>
        <taxon>Citrobacter</taxon>
        <taxon>Citrobacter freundii complex</taxon>
    </lineage>
</organism>
<keyword evidence="10" id="KW-1185">Reference proteome</keyword>
<evidence type="ECO:0000259" key="8">
    <source>
        <dbReference type="Pfam" id="PF04116"/>
    </source>
</evidence>
<evidence type="ECO:0000256" key="5">
    <source>
        <dbReference type="ARBA" id="ARBA00023098"/>
    </source>
</evidence>
<keyword evidence="5" id="KW-0443">Lipid metabolism</keyword>
<evidence type="ECO:0000313" key="10">
    <source>
        <dbReference type="Proteomes" id="UP000729009"/>
    </source>
</evidence>
<feature type="transmembrane region" description="Helical" evidence="7">
    <location>
        <begin position="346"/>
        <end position="364"/>
    </location>
</feature>
<dbReference type="InterPro" id="IPR006694">
    <property type="entry name" value="Fatty_acid_hydroxylase"/>
</dbReference>
<evidence type="ECO:0000256" key="2">
    <source>
        <dbReference type="ARBA" id="ARBA00022692"/>
    </source>
</evidence>
<evidence type="ECO:0000313" key="9">
    <source>
        <dbReference type="EMBL" id="NTZ51003.1"/>
    </source>
</evidence>
<keyword evidence="2 7" id="KW-0812">Transmembrane</keyword>
<keyword evidence="6 7" id="KW-0472">Membrane</keyword>
<evidence type="ECO:0000256" key="3">
    <source>
        <dbReference type="ARBA" id="ARBA00022989"/>
    </source>
</evidence>
<evidence type="ECO:0000256" key="6">
    <source>
        <dbReference type="ARBA" id="ARBA00023136"/>
    </source>
</evidence>
<feature type="transmembrane region" description="Helical" evidence="7">
    <location>
        <begin position="75"/>
        <end position="92"/>
    </location>
</feature>
<keyword evidence="4" id="KW-0560">Oxidoreductase</keyword>
<reference evidence="9 10" key="1">
    <citation type="submission" date="2019-05" db="EMBL/GenBank/DDBJ databases">
        <title>Draft genomes of bacterial isolates retrieved from different Forrest soils.</title>
        <authorList>
            <person name="Soares-Castro P."/>
            <person name="Santos P.M."/>
        </authorList>
    </citation>
    <scope>NUCLEOTIDE SEQUENCE [LARGE SCALE GENOMIC DNA]</scope>
    <source>
        <strain evidence="9 10">UMG736</strain>
    </source>
</reference>
<proteinExistence type="predicted"/>
<evidence type="ECO:0000256" key="4">
    <source>
        <dbReference type="ARBA" id="ARBA00023002"/>
    </source>
</evidence>
<feature type="transmembrane region" description="Helical" evidence="7">
    <location>
        <begin position="261"/>
        <end position="281"/>
    </location>
</feature>
<dbReference type="Proteomes" id="UP000729009">
    <property type="component" value="Unassembled WGS sequence"/>
</dbReference>
<evidence type="ECO:0000256" key="1">
    <source>
        <dbReference type="ARBA" id="ARBA00004127"/>
    </source>
</evidence>
<feature type="transmembrane region" description="Helical" evidence="7">
    <location>
        <begin position="44"/>
        <end position="63"/>
    </location>
</feature>
<dbReference type="PANTHER" id="PTHR21624:SF1">
    <property type="entry name" value="ALKYLGLYCEROL MONOOXYGENASE"/>
    <property type="match status" value="1"/>
</dbReference>
<gene>
    <name evidence="9" type="ORF">FCH32_11930</name>
</gene>
<feature type="transmembrane region" description="Helical" evidence="7">
    <location>
        <begin position="296"/>
        <end position="315"/>
    </location>
</feature>
<name>A0ABD6M823_9ENTR</name>
<dbReference type="GO" id="GO:0012505">
    <property type="term" value="C:endomembrane system"/>
    <property type="evidence" value="ECO:0007669"/>
    <property type="project" value="UniProtKB-SubCell"/>
</dbReference>
<evidence type="ECO:0000256" key="7">
    <source>
        <dbReference type="SAM" id="Phobius"/>
    </source>
</evidence>
<protein>
    <submittedName>
        <fullName evidence="9">Sterol desaturase family protein</fullName>
    </submittedName>
</protein>
<accession>A0ABD6M823</accession>
<dbReference type="PANTHER" id="PTHR21624">
    <property type="entry name" value="STEROL DESATURASE-RELATED PROTEIN"/>
    <property type="match status" value="1"/>
</dbReference>
<keyword evidence="3 7" id="KW-1133">Transmembrane helix</keyword>
<comment type="subcellular location">
    <subcellularLocation>
        <location evidence="1">Endomembrane system</location>
        <topology evidence="1">Multi-pass membrane protein</topology>
    </subcellularLocation>
</comment>
<dbReference type="RefSeq" id="WP_174360927.1">
    <property type="nucleotide sequence ID" value="NZ_SUQN01000004.1"/>
</dbReference>
<feature type="domain" description="Fatty acid hydroxylase" evidence="8">
    <location>
        <begin position="78"/>
        <end position="211"/>
    </location>
</feature>
<dbReference type="GO" id="GO:0016491">
    <property type="term" value="F:oxidoreductase activity"/>
    <property type="evidence" value="ECO:0007669"/>
    <property type="project" value="UniProtKB-KW"/>
</dbReference>
<sequence length="374" mass="42636">MSELLYPIIFMLILVTCEACFLQWSHKKKIDWRDVIFNLNSGHIVLWMFRCLEVLCYALLLQYANLHLFDGVAAGWIWLFTVVAWDFCFYWLHRLHHERRWLWAVHVVHHQGEHYNLSLGVRNSWYSSLTGIPFFMVLAVCGVPLTVYLTVSVIHYTIQFFNHNALTPRLGWLEKIFITPSHHRVHHLNEKRYADTNYGGTFLIWDRLFGTYCKAPPVGSVEYGVKGSQLSGNPLRESNLPFRKLLGLAPSQRQIERQGSGGVMILITGALLLFVLVLGYIQRYGYQIESMSPEQALLVVLLAAGTVALGGISDGQRWGNRVWGGVTLLLLVHPLLFAWHELLWRVTPVLLVIHGMMVLCGVGSRTAGAARESV</sequence>
<dbReference type="Pfam" id="PF04116">
    <property type="entry name" value="FA_hydroxylase"/>
    <property type="match status" value="1"/>
</dbReference>
<dbReference type="AlphaFoldDB" id="A0ABD6M823"/>
<feature type="transmembrane region" description="Helical" evidence="7">
    <location>
        <begin position="322"/>
        <end position="340"/>
    </location>
</feature>
<dbReference type="GO" id="GO:0006629">
    <property type="term" value="P:lipid metabolic process"/>
    <property type="evidence" value="ECO:0007669"/>
    <property type="project" value="UniProtKB-KW"/>
</dbReference>
<feature type="transmembrane region" description="Helical" evidence="7">
    <location>
        <begin position="6"/>
        <end position="24"/>
    </location>
</feature>
<dbReference type="EMBL" id="SUQN01000004">
    <property type="protein sequence ID" value="NTZ51003.1"/>
    <property type="molecule type" value="Genomic_DNA"/>
</dbReference>